<accession>A0AAE1C2U8</accession>
<keyword evidence="5" id="KW-0206">Cytoskeleton</keyword>
<dbReference type="GO" id="GO:0070840">
    <property type="term" value="F:dynein complex binding"/>
    <property type="evidence" value="ECO:0007669"/>
    <property type="project" value="TreeGrafter"/>
</dbReference>
<sequence length="199" mass="20726">MTTPAPTAPKRTKSELLPAAKPPCKIYSTAIISEKAQVTGTYPVTIGENVVLHPYARIRAEGGSVSIGKGSIVYENAVVGTSKSDGDGGGDVEVGEFVTIETGAVVEAKSVGMGTEVGVKVLIGRGVVVGEWCKLTALEKVEAGKVLEDYTVVFGDGRERIDTTIKEHGAVRQARIEGMEKAVGVFGKLIPNGAAKWAA</sequence>
<name>A0AAE1C2U8_9PEZI</name>
<comment type="similarity">
    <text evidence="2">Belongs to the dynactin subunits 5/6 family. Dynactin subunit 6 subfamily.</text>
</comment>
<evidence type="ECO:0000256" key="1">
    <source>
        <dbReference type="ARBA" id="ARBA00004245"/>
    </source>
</evidence>
<dbReference type="PANTHER" id="PTHR13072:SF0">
    <property type="entry name" value="DYNACTIN SUBUNIT 6"/>
    <property type="match status" value="1"/>
</dbReference>
<keyword evidence="4" id="KW-0963">Cytoplasm</keyword>
<dbReference type="InterPro" id="IPR011004">
    <property type="entry name" value="Trimer_LpxA-like_sf"/>
</dbReference>
<dbReference type="GO" id="GO:0005869">
    <property type="term" value="C:dynactin complex"/>
    <property type="evidence" value="ECO:0007669"/>
    <property type="project" value="InterPro"/>
</dbReference>
<keyword evidence="8" id="KW-1185">Reference proteome</keyword>
<dbReference type="InterPro" id="IPR027777">
    <property type="entry name" value="DCTN6"/>
</dbReference>
<evidence type="ECO:0000256" key="5">
    <source>
        <dbReference type="ARBA" id="ARBA00023212"/>
    </source>
</evidence>
<evidence type="ECO:0000256" key="6">
    <source>
        <dbReference type="ARBA" id="ARBA00034687"/>
    </source>
</evidence>
<reference evidence="7" key="1">
    <citation type="submission" date="2023-07" db="EMBL/GenBank/DDBJ databases">
        <title>Black Yeasts Isolated from many extreme environments.</title>
        <authorList>
            <person name="Coleine C."/>
            <person name="Stajich J.E."/>
            <person name="Selbmann L."/>
        </authorList>
    </citation>
    <scope>NUCLEOTIDE SEQUENCE</scope>
    <source>
        <strain evidence="7">CCFEE 5485</strain>
    </source>
</reference>
<evidence type="ECO:0000313" key="8">
    <source>
        <dbReference type="Proteomes" id="UP001274830"/>
    </source>
</evidence>
<dbReference type="SUPFAM" id="SSF51161">
    <property type="entry name" value="Trimeric LpxA-like enzymes"/>
    <property type="match status" value="1"/>
</dbReference>
<evidence type="ECO:0000313" key="7">
    <source>
        <dbReference type="EMBL" id="KAK3676046.1"/>
    </source>
</evidence>
<dbReference type="Gene3D" id="2.160.10.10">
    <property type="entry name" value="Hexapeptide repeat proteins"/>
    <property type="match status" value="1"/>
</dbReference>
<protein>
    <recommendedName>
        <fullName evidence="3">Dynactin subunit 6</fullName>
    </recommendedName>
</protein>
<evidence type="ECO:0000256" key="3">
    <source>
        <dbReference type="ARBA" id="ARBA00016573"/>
    </source>
</evidence>
<gene>
    <name evidence="7" type="ORF">LTR78_004238</name>
</gene>
<dbReference type="EMBL" id="JAUTXT010000012">
    <property type="protein sequence ID" value="KAK3676046.1"/>
    <property type="molecule type" value="Genomic_DNA"/>
</dbReference>
<dbReference type="Proteomes" id="UP001274830">
    <property type="component" value="Unassembled WGS sequence"/>
</dbReference>
<dbReference type="AlphaFoldDB" id="A0AAE1C2U8"/>
<dbReference type="PANTHER" id="PTHR13072">
    <property type="entry name" value="DYNACTIN 6"/>
    <property type="match status" value="1"/>
</dbReference>
<evidence type="ECO:0000256" key="2">
    <source>
        <dbReference type="ARBA" id="ARBA00007719"/>
    </source>
</evidence>
<proteinExistence type="inferred from homology"/>
<comment type="subcellular location">
    <subcellularLocation>
        <location evidence="1">Cytoplasm</location>
        <location evidence="1">Cytoskeleton</location>
    </subcellularLocation>
</comment>
<comment type="caution">
    <text evidence="7">The sequence shown here is derived from an EMBL/GenBank/DDBJ whole genome shotgun (WGS) entry which is preliminary data.</text>
</comment>
<evidence type="ECO:0000256" key="4">
    <source>
        <dbReference type="ARBA" id="ARBA00022490"/>
    </source>
</evidence>
<comment type="function">
    <text evidence="6">Part of the dynactin complex that activates the molecular motor dynein for ultra-processive transport along microtubules.</text>
</comment>
<dbReference type="GO" id="GO:0007052">
    <property type="term" value="P:mitotic spindle organization"/>
    <property type="evidence" value="ECO:0007669"/>
    <property type="project" value="TreeGrafter"/>
</dbReference>
<organism evidence="7 8">
    <name type="scientific">Recurvomyces mirabilis</name>
    <dbReference type="NCBI Taxonomy" id="574656"/>
    <lineage>
        <taxon>Eukaryota</taxon>
        <taxon>Fungi</taxon>
        <taxon>Dikarya</taxon>
        <taxon>Ascomycota</taxon>
        <taxon>Pezizomycotina</taxon>
        <taxon>Dothideomycetes</taxon>
        <taxon>Dothideomycetidae</taxon>
        <taxon>Mycosphaerellales</taxon>
        <taxon>Teratosphaeriaceae</taxon>
        <taxon>Recurvomyces</taxon>
    </lineage>
</organism>